<dbReference type="PROSITE" id="PS00665">
    <property type="entry name" value="DHDPS_1"/>
    <property type="match status" value="1"/>
</dbReference>
<evidence type="ECO:0000256" key="11">
    <source>
        <dbReference type="ARBA" id="ARBA00047836"/>
    </source>
</evidence>
<dbReference type="InterPro" id="IPR020624">
    <property type="entry name" value="Schiff_base-form_aldolases_CS"/>
</dbReference>
<evidence type="ECO:0000256" key="5">
    <source>
        <dbReference type="ARBA" id="ARBA00022490"/>
    </source>
</evidence>
<dbReference type="Proteomes" id="UP000063965">
    <property type="component" value="Chromosome"/>
</dbReference>
<evidence type="ECO:0000256" key="4">
    <source>
        <dbReference type="ARBA" id="ARBA00012086"/>
    </source>
</evidence>
<feature type="binding site" evidence="12">
    <location>
        <position position="45"/>
    </location>
    <ligand>
        <name>pyruvate</name>
        <dbReference type="ChEBI" id="CHEBI:15361"/>
    </ligand>
</feature>
<proteinExistence type="inferred from homology"/>
<comment type="function">
    <text evidence="1 12">Catalyzes the condensation of (S)-aspartate-beta-semialdehyde [(S)-ASA] and pyruvate to 4-hydroxy-tetrahydrodipicolinate (HTPA).</text>
</comment>
<dbReference type="Pfam" id="PF00701">
    <property type="entry name" value="DHDPS"/>
    <property type="match status" value="1"/>
</dbReference>
<dbReference type="PANTHER" id="PTHR12128:SF66">
    <property type="entry name" value="4-HYDROXY-2-OXOGLUTARATE ALDOLASE, MITOCHONDRIAL"/>
    <property type="match status" value="1"/>
</dbReference>
<organism evidence="14 15">
    <name type="scientific">Candidatus Coxiella mudrowiae</name>
    <dbReference type="NCBI Taxonomy" id="2054173"/>
    <lineage>
        <taxon>Bacteria</taxon>
        <taxon>Pseudomonadati</taxon>
        <taxon>Pseudomonadota</taxon>
        <taxon>Gammaproteobacteria</taxon>
        <taxon>Legionellales</taxon>
        <taxon>Coxiellaceae</taxon>
        <taxon>Coxiella</taxon>
    </lineage>
</organism>
<evidence type="ECO:0000256" key="7">
    <source>
        <dbReference type="ARBA" id="ARBA00022915"/>
    </source>
</evidence>
<dbReference type="PROSITE" id="PS00666">
    <property type="entry name" value="DHDPS_2"/>
    <property type="match status" value="1"/>
</dbReference>
<dbReference type="EMBL" id="CP011126">
    <property type="protein sequence ID" value="AKQ33613.1"/>
    <property type="molecule type" value="Genomic_DNA"/>
</dbReference>
<dbReference type="InterPro" id="IPR002220">
    <property type="entry name" value="DapA-like"/>
</dbReference>
<evidence type="ECO:0000313" key="14">
    <source>
        <dbReference type="EMBL" id="AKQ33613.1"/>
    </source>
</evidence>
<dbReference type="SUPFAM" id="SSF51569">
    <property type="entry name" value="Aldolase"/>
    <property type="match status" value="1"/>
</dbReference>
<comment type="similarity">
    <text evidence="3 12 13">Belongs to the DapA family.</text>
</comment>
<comment type="subcellular location">
    <subcellularLocation>
        <location evidence="12">Cytoplasm</location>
    </subcellularLocation>
</comment>
<dbReference type="InterPro" id="IPR013785">
    <property type="entry name" value="Aldolase_TIM"/>
</dbReference>
<dbReference type="Gene3D" id="3.20.20.70">
    <property type="entry name" value="Aldolase class I"/>
    <property type="match status" value="1"/>
</dbReference>
<dbReference type="EC" id="4.3.3.7" evidence="4 12"/>
<dbReference type="CDD" id="cd00950">
    <property type="entry name" value="DHDPS"/>
    <property type="match status" value="1"/>
</dbReference>
<keyword evidence="10 12" id="KW-0704">Schiff base</keyword>
<feature type="binding site" evidence="12">
    <location>
        <position position="203"/>
    </location>
    <ligand>
        <name>pyruvate</name>
        <dbReference type="ChEBI" id="CHEBI:15361"/>
    </ligand>
</feature>
<evidence type="ECO:0000256" key="1">
    <source>
        <dbReference type="ARBA" id="ARBA00003294"/>
    </source>
</evidence>
<dbReference type="PIRSF" id="PIRSF001365">
    <property type="entry name" value="DHDPS"/>
    <property type="match status" value="1"/>
</dbReference>
<evidence type="ECO:0000313" key="15">
    <source>
        <dbReference type="Proteomes" id="UP000063965"/>
    </source>
</evidence>
<evidence type="ECO:0000256" key="13">
    <source>
        <dbReference type="PIRNR" id="PIRNR001365"/>
    </source>
</evidence>
<dbReference type="PANTHER" id="PTHR12128">
    <property type="entry name" value="DIHYDRODIPICOLINATE SYNTHASE"/>
    <property type="match status" value="1"/>
</dbReference>
<comment type="subunit">
    <text evidence="12">Homotetramer; dimer of dimers.</text>
</comment>
<protein>
    <recommendedName>
        <fullName evidence="4 12">4-hydroxy-tetrahydrodipicolinate synthase</fullName>
        <shortName evidence="12">HTPA synthase</shortName>
        <ecNumber evidence="4 12">4.3.3.7</ecNumber>
    </recommendedName>
</protein>
<dbReference type="SMART" id="SM01130">
    <property type="entry name" value="DHDPS"/>
    <property type="match status" value="1"/>
</dbReference>
<evidence type="ECO:0000256" key="8">
    <source>
        <dbReference type="ARBA" id="ARBA00023154"/>
    </source>
</evidence>
<feature type="active site" description="Schiff-base intermediate with substrate" evidence="12">
    <location>
        <position position="162"/>
    </location>
</feature>
<comment type="pathway">
    <text evidence="2 12">Amino-acid biosynthesis; L-lysine biosynthesis via DAP pathway; (S)-tetrahydrodipicolinate from L-aspartate: step 3/4.</text>
</comment>
<feature type="active site" description="Proton donor/acceptor" evidence="12">
    <location>
        <position position="133"/>
    </location>
</feature>
<keyword evidence="8 12" id="KW-0457">Lysine biosynthesis</keyword>
<keyword evidence="15" id="KW-1185">Reference proteome</keyword>
<accession>A0ABN4HU98</accession>
<dbReference type="InterPro" id="IPR005263">
    <property type="entry name" value="DapA"/>
</dbReference>
<evidence type="ECO:0000256" key="12">
    <source>
        <dbReference type="HAMAP-Rule" id="MF_00418"/>
    </source>
</evidence>
<evidence type="ECO:0000256" key="6">
    <source>
        <dbReference type="ARBA" id="ARBA00022605"/>
    </source>
</evidence>
<keyword evidence="6 12" id="KW-0028">Amino-acid biosynthesis</keyword>
<dbReference type="PRINTS" id="PR00146">
    <property type="entry name" value="DHPICSNTHASE"/>
</dbReference>
<comment type="catalytic activity">
    <reaction evidence="11 12">
        <text>L-aspartate 4-semialdehyde + pyruvate = (2S,4S)-4-hydroxy-2,3,4,5-tetrahydrodipicolinate + H2O + H(+)</text>
        <dbReference type="Rhea" id="RHEA:34171"/>
        <dbReference type="ChEBI" id="CHEBI:15361"/>
        <dbReference type="ChEBI" id="CHEBI:15377"/>
        <dbReference type="ChEBI" id="CHEBI:15378"/>
        <dbReference type="ChEBI" id="CHEBI:67139"/>
        <dbReference type="ChEBI" id="CHEBI:537519"/>
        <dbReference type="EC" id="4.3.3.7"/>
    </reaction>
</comment>
<keyword evidence="5 12" id="KW-0963">Cytoplasm</keyword>
<dbReference type="RefSeq" id="WP_048875786.1">
    <property type="nucleotide sequence ID" value="NZ_CP011126.1"/>
</dbReference>
<dbReference type="InterPro" id="IPR020625">
    <property type="entry name" value="Schiff_base-form_aldolases_AS"/>
</dbReference>
<name>A0ABN4HU98_9COXI</name>
<keyword evidence="7 12" id="KW-0220">Diaminopimelate biosynthesis</keyword>
<dbReference type="HAMAP" id="MF_00418">
    <property type="entry name" value="DapA"/>
    <property type="match status" value="1"/>
</dbReference>
<comment type="caution">
    <text evidence="12">Was originally thought to be a dihydrodipicolinate synthase (DHDPS), catalyzing the condensation of (S)-aspartate-beta-semialdehyde [(S)-ASA] and pyruvate to dihydrodipicolinate (DHDP). However, it was shown in E.coli that the product of the enzymatic reaction is not dihydrodipicolinate but in fact (4S)-4-hydroxy-2,3,4,5-tetrahydro-(2S)-dipicolinic acid (HTPA), and that the consecutive dehydration reaction leading to DHDP is not spontaneous but catalyzed by DapB.</text>
</comment>
<feature type="site" description="Part of a proton relay during catalysis" evidence="12">
    <location>
        <position position="107"/>
    </location>
</feature>
<evidence type="ECO:0000256" key="10">
    <source>
        <dbReference type="ARBA" id="ARBA00023270"/>
    </source>
</evidence>
<reference evidence="14 15" key="1">
    <citation type="journal article" date="2015" name="Genome Biol. Evol.">
        <title>Distinctive Genome Reduction Rates Revealed by Genomic Analyses of Two Coxiella-Like Endosymbionts in Ticks.</title>
        <authorList>
            <person name="Gottlieb Y."/>
            <person name="Lalzar I."/>
            <person name="Klasson L."/>
        </authorList>
    </citation>
    <scope>NUCLEOTIDE SEQUENCE [LARGE SCALE GENOMIC DNA]</scope>
    <source>
        <strain evidence="14 15">CRt</strain>
    </source>
</reference>
<sequence>MFSGSLVAVVTPMKSDGKIDYKGWEKLIYWHLASDTDGLVILGSTGEAPTITFKERTKMIRQVVDQVNEEIPVIVGTGSNSTSYTIELTQHAMESGADAALIVTPYYNKPTQEGLFQHFQAIAGAVPVPQILYNVPSRTACDLLPETILQLAECCTNIIGIKEATGDIGRVRQLLQQGNRLDLFSGDDNTAMDFMLAGGKGVISVIANILPKKFHALCGAAISGKMDLAKKYNDELSPLYKLLFVESNPIPIKWALSQMGMIPEGIRLPLTPFNEKYHNEMREAMHRVGIKNL</sequence>
<dbReference type="NCBIfam" id="TIGR00674">
    <property type="entry name" value="dapA"/>
    <property type="match status" value="1"/>
</dbReference>
<feature type="site" description="Part of a proton relay during catalysis" evidence="12">
    <location>
        <position position="44"/>
    </location>
</feature>
<keyword evidence="9 12" id="KW-0456">Lyase</keyword>
<gene>
    <name evidence="12 14" type="primary">dapA</name>
    <name evidence="14" type="ORF">CleRT_08190</name>
</gene>
<evidence type="ECO:0000256" key="9">
    <source>
        <dbReference type="ARBA" id="ARBA00023239"/>
    </source>
</evidence>
<evidence type="ECO:0000256" key="3">
    <source>
        <dbReference type="ARBA" id="ARBA00007592"/>
    </source>
</evidence>
<evidence type="ECO:0000256" key="2">
    <source>
        <dbReference type="ARBA" id="ARBA00005120"/>
    </source>
</evidence>